<keyword evidence="11" id="KW-1185">Reference proteome</keyword>
<evidence type="ECO:0000256" key="6">
    <source>
        <dbReference type="ARBA" id="ARBA00022964"/>
    </source>
</evidence>
<keyword evidence="7" id="KW-0560">Oxidoreductase</keyword>
<keyword evidence="6" id="KW-0223">Dioxygenase</keyword>
<dbReference type="GO" id="GO:0031418">
    <property type="term" value="F:L-ascorbic acid binding"/>
    <property type="evidence" value="ECO:0007669"/>
    <property type="project" value="InterPro"/>
</dbReference>
<dbReference type="Gene3D" id="2.60.120.620">
    <property type="entry name" value="q2cbj1_9rhob like domain"/>
    <property type="match status" value="1"/>
</dbReference>
<dbReference type="GO" id="GO:0019797">
    <property type="term" value="F:procollagen-proline 3-dioxygenase activity"/>
    <property type="evidence" value="ECO:0007669"/>
    <property type="project" value="UniProtKB-EC"/>
</dbReference>
<protein>
    <recommendedName>
        <fullName evidence="3">procollagen-proline 3-dioxygenase</fullName>
        <ecNumber evidence="3">1.14.11.7</ecNumber>
    </recommendedName>
</protein>
<dbReference type="EC" id="1.14.11.7" evidence="3"/>
<evidence type="ECO:0000256" key="4">
    <source>
        <dbReference type="ARBA" id="ARBA00022723"/>
    </source>
</evidence>
<evidence type="ECO:0000256" key="3">
    <source>
        <dbReference type="ARBA" id="ARBA00012262"/>
    </source>
</evidence>
<reference evidence="10 11" key="1">
    <citation type="journal article" date="2013" name="BMC Genomics">
        <title>Reconstruction of the lipid metabolism for the microalga Monoraphidium neglectum from its genome sequence reveals characteristics suitable for biofuel production.</title>
        <authorList>
            <person name="Bogen C."/>
            <person name="Al-Dilaimi A."/>
            <person name="Albersmeier A."/>
            <person name="Wichmann J."/>
            <person name="Grundmann M."/>
            <person name="Rupp O."/>
            <person name="Lauersen K.J."/>
            <person name="Blifernez-Klassen O."/>
            <person name="Kalinowski J."/>
            <person name="Goesmann A."/>
            <person name="Mussgnug J.H."/>
            <person name="Kruse O."/>
        </authorList>
    </citation>
    <scope>NUCLEOTIDE SEQUENCE [LARGE SCALE GENOMIC DNA]</scope>
    <source>
        <strain evidence="10 11">SAG 48.87</strain>
    </source>
</reference>
<dbReference type="InterPro" id="IPR005123">
    <property type="entry name" value="Oxoglu/Fe-dep_dioxygenase_dom"/>
</dbReference>
<evidence type="ECO:0000256" key="5">
    <source>
        <dbReference type="ARBA" id="ARBA00022737"/>
    </source>
</evidence>
<evidence type="ECO:0000256" key="7">
    <source>
        <dbReference type="ARBA" id="ARBA00023002"/>
    </source>
</evidence>
<dbReference type="KEGG" id="mng:MNEG_4764"/>
<dbReference type="OrthoDB" id="427071at2759"/>
<dbReference type="InterPro" id="IPR006620">
    <property type="entry name" value="Pro_4_hyd_alph"/>
</dbReference>
<evidence type="ECO:0000256" key="2">
    <source>
        <dbReference type="ARBA" id="ARBA00001962"/>
    </source>
</evidence>
<dbReference type="AlphaFoldDB" id="A0A0D2L8Q1"/>
<dbReference type="RefSeq" id="XP_013902213.1">
    <property type="nucleotide sequence ID" value="XM_014046759.1"/>
</dbReference>
<dbReference type="SMART" id="SM00702">
    <property type="entry name" value="P4Hc"/>
    <property type="match status" value="1"/>
</dbReference>
<name>A0A0D2L8Q1_9CHLO</name>
<dbReference type="Proteomes" id="UP000054498">
    <property type="component" value="Unassembled WGS sequence"/>
</dbReference>
<dbReference type="GO" id="GO:0005506">
    <property type="term" value="F:iron ion binding"/>
    <property type="evidence" value="ECO:0007669"/>
    <property type="project" value="InterPro"/>
</dbReference>
<evidence type="ECO:0000313" key="11">
    <source>
        <dbReference type="Proteomes" id="UP000054498"/>
    </source>
</evidence>
<evidence type="ECO:0000313" key="10">
    <source>
        <dbReference type="EMBL" id="KIZ03194.1"/>
    </source>
</evidence>
<dbReference type="PROSITE" id="PS51471">
    <property type="entry name" value="FE2OG_OXY"/>
    <property type="match status" value="1"/>
</dbReference>
<dbReference type="EMBL" id="KK100896">
    <property type="protein sequence ID" value="KIZ03194.1"/>
    <property type="molecule type" value="Genomic_DNA"/>
</dbReference>
<dbReference type="InterPro" id="IPR044862">
    <property type="entry name" value="Pro_4_hyd_alph_FE2OG_OXY"/>
</dbReference>
<feature type="domain" description="Fe2OG dioxygenase" evidence="9">
    <location>
        <begin position="83"/>
        <end position="179"/>
    </location>
</feature>
<comment type="cofactor">
    <cofactor evidence="1">
        <name>L-ascorbate</name>
        <dbReference type="ChEBI" id="CHEBI:38290"/>
    </cofactor>
</comment>
<evidence type="ECO:0000256" key="1">
    <source>
        <dbReference type="ARBA" id="ARBA00001961"/>
    </source>
</evidence>
<proteinExistence type="predicted"/>
<sequence length="198" mass="21575">MDAATERTSQRVVLDGVLSAARCARLAWLLRALAHTGYRPHVESLNTWEVARCDPRLLPQLVAARQVVLQAVEQAFGREAELYIEWSGLVAWGAGSGIDWHADNARDYLRQRVISAVLYLNDQGANFQGGSLLFKEGEPRAVAPRAGRLAAYGSGEADAHGVEPVARGVRHTLTVWLTDDPAHSEDRKAGGGSREGWP</sequence>
<dbReference type="PANTHER" id="PTHR14049">
    <property type="entry name" value="LEPRECAN 1"/>
    <property type="match status" value="1"/>
</dbReference>
<evidence type="ECO:0000259" key="9">
    <source>
        <dbReference type="PROSITE" id="PS51471"/>
    </source>
</evidence>
<keyword evidence="4" id="KW-0479">Metal-binding</keyword>
<dbReference type="STRING" id="145388.A0A0D2L8Q1"/>
<dbReference type="Pfam" id="PF13640">
    <property type="entry name" value="2OG-FeII_Oxy_3"/>
    <property type="match status" value="1"/>
</dbReference>
<evidence type="ECO:0000256" key="8">
    <source>
        <dbReference type="ARBA" id="ARBA00023004"/>
    </source>
</evidence>
<gene>
    <name evidence="10" type="ORF">MNEG_4764</name>
</gene>
<dbReference type="GeneID" id="25737641"/>
<accession>A0A0D2L8Q1</accession>
<keyword evidence="8" id="KW-0408">Iron</keyword>
<organism evidence="10 11">
    <name type="scientific">Monoraphidium neglectum</name>
    <dbReference type="NCBI Taxonomy" id="145388"/>
    <lineage>
        <taxon>Eukaryota</taxon>
        <taxon>Viridiplantae</taxon>
        <taxon>Chlorophyta</taxon>
        <taxon>core chlorophytes</taxon>
        <taxon>Chlorophyceae</taxon>
        <taxon>CS clade</taxon>
        <taxon>Sphaeropleales</taxon>
        <taxon>Selenastraceae</taxon>
        <taxon>Monoraphidium</taxon>
    </lineage>
</organism>
<keyword evidence="5" id="KW-0677">Repeat</keyword>
<dbReference type="InterPro" id="IPR039575">
    <property type="entry name" value="P3H"/>
</dbReference>
<comment type="cofactor">
    <cofactor evidence="2">
        <name>Fe cation</name>
        <dbReference type="ChEBI" id="CHEBI:24875"/>
    </cofactor>
</comment>
<dbReference type="PANTHER" id="PTHR14049:SF9">
    <property type="entry name" value="PROCOLLAGEN-PROLINE 3-DIOXYGENASE"/>
    <property type="match status" value="1"/>
</dbReference>
<dbReference type="GO" id="GO:0032963">
    <property type="term" value="P:collagen metabolic process"/>
    <property type="evidence" value="ECO:0007669"/>
    <property type="project" value="InterPro"/>
</dbReference>